<dbReference type="RefSeq" id="WP_407347577.1">
    <property type="nucleotide sequence ID" value="NZ_CP136864.1"/>
</dbReference>
<dbReference type="Proteomes" id="UP001626537">
    <property type="component" value="Chromosome"/>
</dbReference>
<evidence type="ECO:0000313" key="1">
    <source>
        <dbReference type="EMBL" id="WOJ92919.1"/>
    </source>
</evidence>
<accession>A0ABZ0I075</accession>
<dbReference type="EMBL" id="CP136864">
    <property type="protein sequence ID" value="WOJ92919.1"/>
    <property type="molecule type" value="Genomic_DNA"/>
</dbReference>
<evidence type="ECO:0008006" key="3">
    <source>
        <dbReference type="Google" id="ProtNLM"/>
    </source>
</evidence>
<organism evidence="1 2">
    <name type="scientific">Congregibacter variabilis</name>
    <dbReference type="NCBI Taxonomy" id="3081200"/>
    <lineage>
        <taxon>Bacteria</taxon>
        <taxon>Pseudomonadati</taxon>
        <taxon>Pseudomonadota</taxon>
        <taxon>Gammaproteobacteria</taxon>
        <taxon>Cellvibrionales</taxon>
        <taxon>Halieaceae</taxon>
        <taxon>Congregibacter</taxon>
    </lineage>
</organism>
<sequence length="57" mass="6381">MTYENCIIEALAIVSAWDIPLEDFADVVIDHAKLIAGESLDPMTDPTDLMTDYPLHF</sequence>
<reference evidence="1 2" key="1">
    <citation type="submission" date="2023-10" db="EMBL/GenBank/DDBJ databases">
        <title>Two novel species belonging to the OM43/NOR5 clade.</title>
        <authorList>
            <person name="Park M."/>
        </authorList>
    </citation>
    <scope>NUCLEOTIDE SEQUENCE [LARGE SCALE GENOMIC DNA]</scope>
    <source>
        <strain evidence="1 2">IMCC43200</strain>
    </source>
</reference>
<gene>
    <name evidence="1" type="ORF">R0135_14145</name>
</gene>
<protein>
    <recommendedName>
        <fullName evidence="3">DUF4089 domain-containing protein</fullName>
    </recommendedName>
</protein>
<evidence type="ECO:0000313" key="2">
    <source>
        <dbReference type="Proteomes" id="UP001626537"/>
    </source>
</evidence>
<keyword evidence="2" id="KW-1185">Reference proteome</keyword>
<proteinExistence type="predicted"/>
<name>A0ABZ0I075_9GAMM</name>